<dbReference type="InterPro" id="IPR050708">
    <property type="entry name" value="T6SS_VgrG/RHS"/>
</dbReference>
<dbReference type="InterPro" id="IPR045351">
    <property type="entry name" value="DUF6531"/>
</dbReference>
<feature type="compositionally biased region" description="Gly residues" evidence="2">
    <location>
        <begin position="93"/>
        <end position="106"/>
    </location>
</feature>
<evidence type="ECO:0000259" key="3">
    <source>
        <dbReference type="Pfam" id="PF20148"/>
    </source>
</evidence>
<gene>
    <name evidence="5" type="ORF">ENE75_24250</name>
</gene>
<dbReference type="PANTHER" id="PTHR32305:SF15">
    <property type="entry name" value="PROTEIN RHSA-RELATED"/>
    <property type="match status" value="1"/>
</dbReference>
<dbReference type="InterPro" id="IPR031325">
    <property type="entry name" value="RHS_repeat"/>
</dbReference>
<keyword evidence="6" id="KW-1185">Reference proteome</keyword>
<organism evidence="5 6">
    <name type="scientific">Rubrivivax albus</name>
    <dbReference type="NCBI Taxonomy" id="2499835"/>
    <lineage>
        <taxon>Bacteria</taxon>
        <taxon>Pseudomonadati</taxon>
        <taxon>Pseudomonadota</taxon>
        <taxon>Betaproteobacteria</taxon>
        <taxon>Burkholderiales</taxon>
        <taxon>Sphaerotilaceae</taxon>
        <taxon>Rubrivivax</taxon>
    </lineage>
</organism>
<comment type="caution">
    <text evidence="5">The sequence shown here is derived from an EMBL/GenBank/DDBJ whole genome shotgun (WGS) entry which is preliminary data.</text>
</comment>
<name>A0A437JKP9_9BURK</name>
<feature type="region of interest" description="Disordered" evidence="2">
    <location>
        <begin position="75"/>
        <end position="125"/>
    </location>
</feature>
<evidence type="ECO:0000259" key="4">
    <source>
        <dbReference type="Pfam" id="PF25023"/>
    </source>
</evidence>
<dbReference type="Gene3D" id="2.180.10.10">
    <property type="entry name" value="RHS repeat-associated core"/>
    <property type="match status" value="3"/>
</dbReference>
<dbReference type="InterPro" id="IPR006530">
    <property type="entry name" value="YD"/>
</dbReference>
<dbReference type="InterPro" id="IPR056823">
    <property type="entry name" value="TEN-like_YD-shell"/>
</dbReference>
<feature type="compositionally biased region" description="Basic and acidic residues" evidence="2">
    <location>
        <begin position="77"/>
        <end position="86"/>
    </location>
</feature>
<dbReference type="NCBIfam" id="TIGR03696">
    <property type="entry name" value="Rhs_assc_core"/>
    <property type="match status" value="1"/>
</dbReference>
<dbReference type="NCBIfam" id="TIGR01643">
    <property type="entry name" value="YD_repeat_2x"/>
    <property type="match status" value="6"/>
</dbReference>
<sequence length="1420" mass="152700">MRTINKDQAGRPMDEVVKHTRVRPEFGDGWGGTDGDHGAKLIWSRGLGACLTGLLLLANAQVAAQDQQVVIVTGQRPEPEKQENGKALKGLGHVSGHGSLTGGSGGAKAKPSSEDNSKTGPCTDNPVVLSTGEKYLAQDDFAIGGHYGFELSRTYRSRMRSGRLFGLSWKSSLDPMKIVWSTQQICEPGGPCAPRDATLTETDGAVYKFSTPPGYVGEYGVNANSDRGRLYYSFINASWELWRNDRRYAFNASGNLTSIRNAAGTTLLQYTYSSGRPATISNGAGATIVLTWTNGRVTNVRDAANKNWVYEYDANGQLERVRSPGSPQDVRTYHYEDARDATLLTGVSINGVRKTSYQYDALKRVISSGPVDGEDTDILSYGTNSTAVTSPKRPTTTYLFQTVNGEKKLIQSTGQAGASCFFRAKTAKYDSNGYLDYETDFNGNKTEYTYDTNGLLLEKTTAAGTAEALTQRYTWDGSWERAKITQVEYLGSTGAVYQSVQYTYKTSGMAFGELASETWTDHLASAQRQVVYDYSFHASPNQTRLKKATVSRALPGGQWAVTQREYDTKGNLTKLTNPAGHVQTWGLFNGNGQPGQSVDPNGIATSLSYHDNGNLLSATQALPTGNRVTQWVYNGDRQVTDIVHPSGRIDRFRYNDAGRLVRTGNALNEFVDRSFDIPSLTETHQSTRRVPVVSGGNPAGSTSGVFSSHAVRGCDDQVCAVLGNDGQETQYVYDGNRNVVGRIETVAPGVTRSTSFQYDAQNRLSRVNAADGGITRYRYDAQGMLWQVEDPRQLVTTYTYNGFGQVLTRTSPDTGVTTYSYDSAGRLATETLANGLVFSHTWDALDRLLSRTSGSSTESFVHDTATYGIGRLHQASSPGGSVTYAYNADGQISSQGTVVGTSGTYSVAWAYDASGRLTQMTYPNGMRLSYGYDAYGRVSSVSTNRSSWPTLASHFLYQPATDQRYAWKWGNGWLRLVTRDADGRITQLASATGAAPLKLDFAYNPTNTIRSVTDSVGSSWSASYTYDDNDRLETVTRSGDNQSFGWDTAGNRTAHTRASQSFTLTPDPYANQLAAITGSSSRSLGYDDAGNLLSDVGALGNRAYVYDDFNRLAQARNGSTVLGTYTYNAFGQRNAKSTAAGTQRYIHGPGGELLYEDGTSPTSYVWLGGELLAIERGATFHASHNDQLGRPQSMTNASGTVVWRAVNAAFDRSIHTTSIGHMNLGFPGQYLDTETGLWQNWHRYYDASVGRYTQSDPIGLAGGINTYAYALGNPLSNTDPLGLWSVTFGFFPGIGGQVTFGQNPNGSGFASVQFGWGIGGGASYNPLGQAPGYCSCSGSSWTLGYGVYAQASARAGPVSASLGGNLGRNANSCSNDLYRGVTKNASLKDVATGINASVSGGGQLTLSGGGSAQGGCTCGG</sequence>
<reference evidence="5 6" key="1">
    <citation type="submission" date="2019-01" db="EMBL/GenBank/DDBJ databases">
        <authorList>
            <person name="Chen W.-M."/>
        </authorList>
    </citation>
    <scope>NUCLEOTIDE SEQUENCE [LARGE SCALE GENOMIC DNA]</scope>
    <source>
        <strain evidence="5 6">ICH-3</strain>
    </source>
</reference>
<accession>A0A437JKP9</accession>
<feature type="domain" description="DUF6531" evidence="3">
    <location>
        <begin position="125"/>
        <end position="178"/>
    </location>
</feature>
<evidence type="ECO:0000313" key="6">
    <source>
        <dbReference type="Proteomes" id="UP000288178"/>
    </source>
</evidence>
<feature type="domain" description="Teneurin-like YD-shell" evidence="4">
    <location>
        <begin position="714"/>
        <end position="831"/>
    </location>
</feature>
<dbReference type="InterPro" id="IPR022385">
    <property type="entry name" value="Rhs_assc_core"/>
</dbReference>
<dbReference type="PANTHER" id="PTHR32305">
    <property type="match status" value="1"/>
</dbReference>
<protein>
    <submittedName>
        <fullName evidence="5">RHS repeat protein</fullName>
    </submittedName>
</protein>
<dbReference type="EMBL" id="SACT01000018">
    <property type="protein sequence ID" value="RVT47273.1"/>
    <property type="molecule type" value="Genomic_DNA"/>
</dbReference>
<dbReference type="Pfam" id="PF25023">
    <property type="entry name" value="TEN_YD-shell"/>
    <property type="match status" value="2"/>
</dbReference>
<evidence type="ECO:0000256" key="2">
    <source>
        <dbReference type="SAM" id="MobiDB-lite"/>
    </source>
</evidence>
<dbReference type="Pfam" id="PF20148">
    <property type="entry name" value="DUF6531"/>
    <property type="match status" value="1"/>
</dbReference>
<evidence type="ECO:0000313" key="5">
    <source>
        <dbReference type="EMBL" id="RVT47273.1"/>
    </source>
</evidence>
<feature type="domain" description="Teneurin-like YD-shell" evidence="4">
    <location>
        <begin position="997"/>
        <end position="1256"/>
    </location>
</feature>
<evidence type="ECO:0000256" key="1">
    <source>
        <dbReference type="ARBA" id="ARBA00022737"/>
    </source>
</evidence>
<proteinExistence type="predicted"/>
<keyword evidence="1" id="KW-0677">Repeat</keyword>
<dbReference type="Pfam" id="PF05593">
    <property type="entry name" value="RHS_repeat"/>
    <property type="match status" value="2"/>
</dbReference>
<dbReference type="Proteomes" id="UP000288178">
    <property type="component" value="Unassembled WGS sequence"/>
</dbReference>